<organism evidence="1 2">
    <name type="scientific">Bacillus toyonensis</name>
    <dbReference type="NCBI Taxonomy" id="155322"/>
    <lineage>
        <taxon>Bacteria</taxon>
        <taxon>Bacillati</taxon>
        <taxon>Bacillota</taxon>
        <taxon>Bacilli</taxon>
        <taxon>Bacillales</taxon>
        <taxon>Bacillaceae</taxon>
        <taxon>Bacillus</taxon>
        <taxon>Bacillus cereus group</taxon>
    </lineage>
</organism>
<accession>A0A855D362</accession>
<dbReference type="EMBL" id="NUSY01000030">
    <property type="protein sequence ID" value="PHE10017.1"/>
    <property type="molecule type" value="Genomic_DNA"/>
</dbReference>
<comment type="caution">
    <text evidence="1">The sequence shown here is derived from an EMBL/GenBank/DDBJ whole genome shotgun (WGS) entry which is preliminary data.</text>
</comment>
<sequence length="92" mass="10806">MIITEHAVRRYKQRVGKRTASKKRVVMQINRDLARDVKYRKPSKVKNHYILVTSRYQAVCYKSRVVTITGPKDDVTNYKYTTRCDQELGLVA</sequence>
<dbReference type="RefSeq" id="WP_000587333.1">
    <property type="nucleotide sequence ID" value="NZ_JBALNA010000031.1"/>
</dbReference>
<proteinExistence type="predicted"/>
<gene>
    <name evidence="1" type="ORF">COF62_19640</name>
</gene>
<dbReference type="Proteomes" id="UP000224044">
    <property type="component" value="Unassembled WGS sequence"/>
</dbReference>
<evidence type="ECO:0000313" key="1">
    <source>
        <dbReference type="EMBL" id="PHE10017.1"/>
    </source>
</evidence>
<dbReference type="AlphaFoldDB" id="A0A855D362"/>
<protein>
    <submittedName>
        <fullName evidence="1">Uncharacterized protein</fullName>
    </submittedName>
</protein>
<reference evidence="1 2" key="1">
    <citation type="submission" date="2017-09" db="EMBL/GenBank/DDBJ databases">
        <title>Large-scale bioinformatics analysis of Bacillus genomes uncovers conserved roles of natural products in bacterial physiology.</title>
        <authorList>
            <consortium name="Agbiome Team Llc"/>
            <person name="Bleich R.M."/>
            <person name="Grubbs K.J."/>
            <person name="Santa Maria K.C."/>
            <person name="Allen S.E."/>
            <person name="Farag S."/>
            <person name="Shank E.A."/>
            <person name="Bowers A."/>
        </authorList>
    </citation>
    <scope>NUCLEOTIDE SEQUENCE [LARGE SCALE GENOMIC DNA]</scope>
    <source>
        <strain evidence="1 2">AFS042148</strain>
    </source>
</reference>
<evidence type="ECO:0000313" key="2">
    <source>
        <dbReference type="Proteomes" id="UP000224044"/>
    </source>
</evidence>
<name>A0A855D362_9BACI</name>